<protein>
    <submittedName>
        <fullName evidence="5">Acetyl-CoA hydrolase/transferase C-terminal domain-containing protein</fullName>
    </submittedName>
</protein>
<name>A0ABU8NC81_9PSEU</name>
<dbReference type="InterPro" id="IPR038460">
    <property type="entry name" value="AcetylCoA_hyd_C_sf"/>
</dbReference>
<dbReference type="PANTHER" id="PTHR21432:SF20">
    <property type="entry name" value="ACETYL-COA HYDROLASE"/>
    <property type="match status" value="1"/>
</dbReference>
<accession>A0ABU8NC81</accession>
<keyword evidence="2" id="KW-0808">Transferase</keyword>
<dbReference type="RefSeq" id="WP_337717933.1">
    <property type="nucleotide sequence ID" value="NZ_JBBEGL010000009.1"/>
</dbReference>
<comment type="similarity">
    <text evidence="1">Belongs to the acetyl-CoA hydrolase/transferase family.</text>
</comment>
<dbReference type="Gene3D" id="3.40.1080.10">
    <property type="entry name" value="Glutaconate Coenzyme A-transferase"/>
    <property type="match status" value="1"/>
</dbReference>
<dbReference type="InterPro" id="IPR046433">
    <property type="entry name" value="ActCoA_hydro"/>
</dbReference>
<feature type="domain" description="Acetyl-CoA hydrolase/transferase C-terminal" evidence="4">
    <location>
        <begin position="271"/>
        <end position="424"/>
    </location>
</feature>
<dbReference type="InterPro" id="IPR026888">
    <property type="entry name" value="AcetylCoA_hyd_C"/>
</dbReference>
<evidence type="ECO:0000313" key="6">
    <source>
        <dbReference type="Proteomes" id="UP001370100"/>
    </source>
</evidence>
<dbReference type="GO" id="GO:0016787">
    <property type="term" value="F:hydrolase activity"/>
    <property type="evidence" value="ECO:0007669"/>
    <property type="project" value="UniProtKB-KW"/>
</dbReference>
<dbReference type="InterPro" id="IPR037171">
    <property type="entry name" value="NagB/RpiA_transferase-like"/>
</dbReference>
<dbReference type="EMBL" id="JBBEGL010000009">
    <property type="protein sequence ID" value="MEJ2889903.1"/>
    <property type="molecule type" value="Genomic_DNA"/>
</dbReference>
<dbReference type="Gene3D" id="3.30.750.70">
    <property type="entry name" value="4-hydroxybutyrate coenzyme like domains"/>
    <property type="match status" value="1"/>
</dbReference>
<evidence type="ECO:0000259" key="4">
    <source>
        <dbReference type="Pfam" id="PF13336"/>
    </source>
</evidence>
<dbReference type="Proteomes" id="UP001370100">
    <property type="component" value="Unassembled WGS sequence"/>
</dbReference>
<organism evidence="5 6">
    <name type="scientific">Actinomycetospora aeridis</name>
    <dbReference type="NCBI Taxonomy" id="3129231"/>
    <lineage>
        <taxon>Bacteria</taxon>
        <taxon>Bacillati</taxon>
        <taxon>Actinomycetota</taxon>
        <taxon>Actinomycetes</taxon>
        <taxon>Pseudonocardiales</taxon>
        <taxon>Pseudonocardiaceae</taxon>
        <taxon>Actinomycetospora</taxon>
    </lineage>
</organism>
<dbReference type="Pfam" id="PF02550">
    <property type="entry name" value="AcetylCoA_hydro"/>
    <property type="match status" value="1"/>
</dbReference>
<feature type="domain" description="Acetyl-CoA hydrolase/transferase N-terminal" evidence="3">
    <location>
        <begin position="76"/>
        <end position="185"/>
    </location>
</feature>
<keyword evidence="5" id="KW-0378">Hydrolase</keyword>
<sequence>MAPSVPDMITAARRPAGAVLDHIGPGSQIVVNSFNGEPATVLDALEAAGDRLDGVRLHQMLAPRQRPSIEGKVPGLRHVSWFLSPATRDAFRAGHCDLVPNNFSDVPRLLRRAAAPDLVIASVSPPDRHGYFSLGTDATYTAAFIGEVPFFVEVNAQMPRTFGGNQLHVSDVVGWCEADRPLVVPPSPGVTDRDRAIAGFVAERIPDGATLQIGIGAVPDMVLAALGDHRELGVHTEVFGTGFVDLVEAGVITGTRKATHRGKIITTASLGTQRLYDFVADNPGVEFHPVDYTNDPWNVAREPHFRAVNATLEVDFLGQCASESLGSSYFSSSGGQPDYARGAIMSEHGAAFIVLHAATHDDTVSRIVPQLQPGAAVTTFKNIVDHVVTEYGVAELRGATIAERTRRLIAIAHPSFRDELTAQATTLGYL</sequence>
<evidence type="ECO:0000256" key="2">
    <source>
        <dbReference type="ARBA" id="ARBA00022679"/>
    </source>
</evidence>
<evidence type="ECO:0000256" key="1">
    <source>
        <dbReference type="ARBA" id="ARBA00009632"/>
    </source>
</evidence>
<proteinExistence type="inferred from homology"/>
<keyword evidence="6" id="KW-1185">Reference proteome</keyword>
<dbReference type="Gene3D" id="3.40.1080.20">
    <property type="entry name" value="Acetyl-CoA hydrolase/transferase C-terminal domain"/>
    <property type="match status" value="1"/>
</dbReference>
<comment type="caution">
    <text evidence="5">The sequence shown here is derived from an EMBL/GenBank/DDBJ whole genome shotgun (WGS) entry which is preliminary data.</text>
</comment>
<reference evidence="5 6" key="1">
    <citation type="submission" date="2024-03" db="EMBL/GenBank/DDBJ databases">
        <title>Actinomycetospora sp. OC33-EN06, a novel actinomycete isolated from wild orchid (Aerides multiflora).</title>
        <authorList>
            <person name="Suriyachadkun C."/>
        </authorList>
    </citation>
    <scope>NUCLEOTIDE SEQUENCE [LARGE SCALE GENOMIC DNA]</scope>
    <source>
        <strain evidence="5 6">OC33-EN06</strain>
    </source>
</reference>
<evidence type="ECO:0000259" key="3">
    <source>
        <dbReference type="Pfam" id="PF02550"/>
    </source>
</evidence>
<evidence type="ECO:0000313" key="5">
    <source>
        <dbReference type="EMBL" id="MEJ2889903.1"/>
    </source>
</evidence>
<dbReference type="InterPro" id="IPR003702">
    <property type="entry name" value="ActCoA_hydro_N"/>
</dbReference>
<dbReference type="PANTHER" id="PTHR21432">
    <property type="entry name" value="ACETYL-COA HYDROLASE-RELATED"/>
    <property type="match status" value="1"/>
</dbReference>
<gene>
    <name evidence="5" type="ORF">WCD41_25820</name>
</gene>
<dbReference type="SUPFAM" id="SSF100950">
    <property type="entry name" value="NagB/RpiA/CoA transferase-like"/>
    <property type="match status" value="2"/>
</dbReference>
<dbReference type="Pfam" id="PF13336">
    <property type="entry name" value="AcetylCoA_hyd_C"/>
    <property type="match status" value="1"/>
</dbReference>